<feature type="transmembrane region" description="Helical" evidence="1">
    <location>
        <begin position="163"/>
        <end position="182"/>
    </location>
</feature>
<proteinExistence type="predicted"/>
<evidence type="ECO:0000313" key="2">
    <source>
        <dbReference type="EMBL" id="MDF0479051.1"/>
    </source>
</evidence>
<feature type="transmembrane region" description="Helical" evidence="1">
    <location>
        <begin position="114"/>
        <end position="133"/>
    </location>
</feature>
<keyword evidence="3" id="KW-1185">Reference proteome</keyword>
<feature type="transmembrane region" description="Helical" evidence="1">
    <location>
        <begin position="12"/>
        <end position="35"/>
    </location>
</feature>
<evidence type="ECO:0000313" key="3">
    <source>
        <dbReference type="Proteomes" id="UP001147148"/>
    </source>
</evidence>
<dbReference type="PROSITE" id="PS51257">
    <property type="entry name" value="PROKAR_LIPOPROTEIN"/>
    <property type="match status" value="1"/>
</dbReference>
<keyword evidence="1" id="KW-0812">Transmembrane</keyword>
<reference evidence="2" key="1">
    <citation type="submission" date="2022-10" db="EMBL/GenBank/DDBJ databases">
        <title>Vagococcus sp. isolated from poultry meat.</title>
        <authorList>
            <person name="Johansson P."/>
            <person name="Bjorkroth J."/>
        </authorList>
    </citation>
    <scope>NUCLEOTIDE SEQUENCE</scope>
    <source>
        <strain evidence="2">PNs007</strain>
    </source>
</reference>
<comment type="caution">
    <text evidence="2">The sequence shown here is derived from an EMBL/GenBank/DDBJ whole genome shotgun (WGS) entry which is preliminary data.</text>
</comment>
<dbReference type="Proteomes" id="UP001147148">
    <property type="component" value="Unassembled WGS sequence"/>
</dbReference>
<dbReference type="EMBL" id="JAPDSH010000001">
    <property type="protein sequence ID" value="MDF0479051.1"/>
    <property type="molecule type" value="Genomic_DNA"/>
</dbReference>
<dbReference type="NCBIfam" id="TIGR02185">
    <property type="entry name" value="Trep_Strep"/>
    <property type="match status" value="1"/>
</dbReference>
<keyword evidence="1" id="KW-0472">Membrane</keyword>
<dbReference type="RefSeq" id="WP_275470697.1">
    <property type="nucleotide sequence ID" value="NZ_JAPDSH010000001.1"/>
</dbReference>
<dbReference type="Pfam" id="PF09605">
    <property type="entry name" value="Trep_Strep"/>
    <property type="match status" value="1"/>
</dbReference>
<evidence type="ECO:0000256" key="1">
    <source>
        <dbReference type="SAM" id="Phobius"/>
    </source>
</evidence>
<dbReference type="InterPro" id="IPR011733">
    <property type="entry name" value="CHP02185_IM"/>
</dbReference>
<sequence>MKLNLSTKDLITTGVFSGLYFVIVTIITFSCMFLLPGLGNFLLPSVCALLVGPIYFVLLDRVPKFGVITILSSVMGVFMLLTGHFPLSFIPNFLFGILADCLTHIGSRKKIKDLAGYILFSFGLIGPLLPLWFMKNQYINDLVRRGKDTAYIDQTFSYVTNSFLIIIILLILLLSIVGGLYGQKMVKKHFNKDGQECLD</sequence>
<accession>A0ABT5WZK2</accession>
<gene>
    <name evidence="2" type="ORF">OL233_02025</name>
</gene>
<organism evidence="2 3">
    <name type="scientific">Vagococcus proximus</name>
    <dbReference type="NCBI Taxonomy" id="2991417"/>
    <lineage>
        <taxon>Bacteria</taxon>
        <taxon>Bacillati</taxon>
        <taxon>Bacillota</taxon>
        <taxon>Bacilli</taxon>
        <taxon>Lactobacillales</taxon>
        <taxon>Enterococcaceae</taxon>
        <taxon>Vagococcus</taxon>
    </lineage>
</organism>
<protein>
    <submittedName>
        <fullName evidence="2">MptD family putative ECF transporter S component</fullName>
    </submittedName>
</protein>
<keyword evidence="1" id="KW-1133">Transmembrane helix</keyword>
<name>A0ABT5WZK2_9ENTE</name>
<feature type="transmembrane region" description="Helical" evidence="1">
    <location>
        <begin position="41"/>
        <end position="58"/>
    </location>
</feature>